<proteinExistence type="predicted"/>
<name>A0A6H5GZM2_9HEMI</name>
<dbReference type="AlphaFoldDB" id="A0A6H5GZM2"/>
<organism evidence="1 2">
    <name type="scientific">Nesidiocoris tenuis</name>
    <dbReference type="NCBI Taxonomy" id="355587"/>
    <lineage>
        <taxon>Eukaryota</taxon>
        <taxon>Metazoa</taxon>
        <taxon>Ecdysozoa</taxon>
        <taxon>Arthropoda</taxon>
        <taxon>Hexapoda</taxon>
        <taxon>Insecta</taxon>
        <taxon>Pterygota</taxon>
        <taxon>Neoptera</taxon>
        <taxon>Paraneoptera</taxon>
        <taxon>Hemiptera</taxon>
        <taxon>Heteroptera</taxon>
        <taxon>Panheteroptera</taxon>
        <taxon>Cimicomorpha</taxon>
        <taxon>Miridae</taxon>
        <taxon>Dicyphina</taxon>
        <taxon>Nesidiocoris</taxon>
    </lineage>
</organism>
<keyword evidence="2" id="KW-1185">Reference proteome</keyword>
<protein>
    <submittedName>
        <fullName evidence="1">Uncharacterized protein</fullName>
    </submittedName>
</protein>
<sequence>MTAECPDVSFMAGSGGLQDRTWRALRQDLEGIKTIRGLLQGRTWRTSRQDEEAFKSEHELHDRIWRASSPNMSFMTGRGGHQDNTWRVSRSDGRYNNSLKIYIELPFLPYYHPSTGCDN</sequence>
<evidence type="ECO:0000313" key="1">
    <source>
        <dbReference type="EMBL" id="CAB0010157.1"/>
    </source>
</evidence>
<reference evidence="1 2" key="1">
    <citation type="submission" date="2020-02" db="EMBL/GenBank/DDBJ databases">
        <authorList>
            <person name="Ferguson B K."/>
        </authorList>
    </citation>
    <scope>NUCLEOTIDE SEQUENCE [LARGE SCALE GENOMIC DNA]</scope>
</reference>
<evidence type="ECO:0000313" key="2">
    <source>
        <dbReference type="Proteomes" id="UP000479000"/>
    </source>
</evidence>
<dbReference type="EMBL" id="CADCXU010022823">
    <property type="protein sequence ID" value="CAB0010157.1"/>
    <property type="molecule type" value="Genomic_DNA"/>
</dbReference>
<dbReference type="Proteomes" id="UP000479000">
    <property type="component" value="Unassembled WGS sequence"/>
</dbReference>
<accession>A0A6H5GZM2</accession>
<gene>
    <name evidence="1" type="ORF">NTEN_LOCUS15211</name>
</gene>